<organism evidence="10">
    <name type="scientific">marine sediment metagenome</name>
    <dbReference type="NCBI Taxonomy" id="412755"/>
    <lineage>
        <taxon>unclassified sequences</taxon>
        <taxon>metagenomes</taxon>
        <taxon>ecological metagenomes</taxon>
    </lineage>
</organism>
<evidence type="ECO:0000256" key="7">
    <source>
        <dbReference type="ARBA" id="ARBA00023136"/>
    </source>
</evidence>
<keyword evidence="4" id="KW-1003">Cell membrane</keyword>
<dbReference type="PRINTS" id="PR00952">
    <property type="entry name" value="TYPE3IMQPROT"/>
</dbReference>
<proteinExistence type="predicted"/>
<keyword evidence="7 9" id="KW-0472">Membrane</keyword>
<feature type="non-terminal residue" evidence="10">
    <location>
        <position position="1"/>
    </location>
</feature>
<dbReference type="EMBL" id="LAZR01054671">
    <property type="protein sequence ID" value="KKK78046.1"/>
    <property type="molecule type" value="Genomic_DNA"/>
</dbReference>
<evidence type="ECO:0000256" key="1">
    <source>
        <dbReference type="ARBA" id="ARBA00004117"/>
    </source>
</evidence>
<dbReference type="GO" id="GO:0009425">
    <property type="term" value="C:bacterial-type flagellum basal body"/>
    <property type="evidence" value="ECO:0007669"/>
    <property type="project" value="UniProtKB-SubCell"/>
</dbReference>
<evidence type="ECO:0000256" key="8">
    <source>
        <dbReference type="ARBA" id="ARBA00023143"/>
    </source>
</evidence>
<protein>
    <recommendedName>
        <fullName evidence="3">Flagellar biosynthetic protein FliQ</fullName>
    </recommendedName>
</protein>
<name>A0A0F9B0E3_9ZZZZ</name>
<dbReference type="PANTHER" id="PTHR34040:SF2">
    <property type="entry name" value="FLAGELLAR BIOSYNTHETIC PROTEIN FLIQ"/>
    <property type="match status" value="1"/>
</dbReference>
<reference evidence="10" key="1">
    <citation type="journal article" date="2015" name="Nature">
        <title>Complex archaea that bridge the gap between prokaryotes and eukaryotes.</title>
        <authorList>
            <person name="Spang A."/>
            <person name="Saw J.H."/>
            <person name="Jorgensen S.L."/>
            <person name="Zaremba-Niedzwiedzka K."/>
            <person name="Martijn J."/>
            <person name="Lind A.E."/>
            <person name="van Eijk R."/>
            <person name="Schleper C."/>
            <person name="Guy L."/>
            <person name="Ettema T.J."/>
        </authorList>
    </citation>
    <scope>NUCLEOTIDE SEQUENCE</scope>
</reference>
<dbReference type="InterPro" id="IPR006305">
    <property type="entry name" value="FliQ"/>
</dbReference>
<comment type="subcellular location">
    <subcellularLocation>
        <location evidence="1">Bacterial flagellum basal body</location>
    </subcellularLocation>
    <subcellularLocation>
        <location evidence="2">Cell membrane</location>
        <topology evidence="2">Multi-pass membrane protein</topology>
    </subcellularLocation>
</comment>
<gene>
    <name evidence="10" type="ORF">LCGC14_2847470</name>
</gene>
<evidence type="ECO:0000256" key="6">
    <source>
        <dbReference type="ARBA" id="ARBA00022989"/>
    </source>
</evidence>
<keyword evidence="8" id="KW-0975">Bacterial flagellum</keyword>
<dbReference type="GO" id="GO:0044780">
    <property type="term" value="P:bacterial-type flagellum assembly"/>
    <property type="evidence" value="ECO:0007669"/>
    <property type="project" value="InterPro"/>
</dbReference>
<dbReference type="InterPro" id="IPR002191">
    <property type="entry name" value="Bac_export_3"/>
</dbReference>
<feature type="transmembrane region" description="Helical" evidence="9">
    <location>
        <begin position="59"/>
        <end position="78"/>
    </location>
</feature>
<evidence type="ECO:0000256" key="3">
    <source>
        <dbReference type="ARBA" id="ARBA00021718"/>
    </source>
</evidence>
<evidence type="ECO:0000256" key="5">
    <source>
        <dbReference type="ARBA" id="ARBA00022692"/>
    </source>
</evidence>
<accession>A0A0F9B0E3</accession>
<evidence type="ECO:0000256" key="9">
    <source>
        <dbReference type="SAM" id="Phobius"/>
    </source>
</evidence>
<keyword evidence="5 9" id="KW-0812">Transmembrane</keyword>
<dbReference type="PANTHER" id="PTHR34040">
    <property type="entry name" value="FLAGELLAR BIOSYNTHETIC PROTEIN FLIQ"/>
    <property type="match status" value="1"/>
</dbReference>
<dbReference type="PIRSF" id="PIRSF004669">
    <property type="entry name" value="FliQ"/>
    <property type="match status" value="1"/>
</dbReference>
<dbReference type="Pfam" id="PF01313">
    <property type="entry name" value="Bac_export_3"/>
    <property type="match status" value="1"/>
</dbReference>
<dbReference type="GO" id="GO:0005886">
    <property type="term" value="C:plasma membrane"/>
    <property type="evidence" value="ECO:0007669"/>
    <property type="project" value="UniProtKB-SubCell"/>
</dbReference>
<evidence type="ECO:0000256" key="2">
    <source>
        <dbReference type="ARBA" id="ARBA00004651"/>
    </source>
</evidence>
<evidence type="ECO:0000313" key="10">
    <source>
        <dbReference type="EMBL" id="KKK78046.1"/>
    </source>
</evidence>
<evidence type="ECO:0000256" key="4">
    <source>
        <dbReference type="ARBA" id="ARBA00022475"/>
    </source>
</evidence>
<feature type="transmembrane region" description="Helical" evidence="9">
    <location>
        <begin position="21"/>
        <end position="47"/>
    </location>
</feature>
<dbReference type="NCBIfam" id="TIGR01402">
    <property type="entry name" value="fliQ"/>
    <property type="match status" value="1"/>
</dbReference>
<sequence>ALDREEGSVSIGFVANLIGQAVLQVLLMAAPMLGMGLIVGLTVSIFQATTSIQEQTLTFVPKLVVVLGSLLVFGSWIVNSMINFTMRIFGLIPDMVR</sequence>
<dbReference type="GO" id="GO:0009306">
    <property type="term" value="P:protein secretion"/>
    <property type="evidence" value="ECO:0007669"/>
    <property type="project" value="InterPro"/>
</dbReference>
<keyword evidence="6 9" id="KW-1133">Transmembrane helix</keyword>
<comment type="caution">
    <text evidence="10">The sequence shown here is derived from an EMBL/GenBank/DDBJ whole genome shotgun (WGS) entry which is preliminary data.</text>
</comment>
<dbReference type="AlphaFoldDB" id="A0A0F9B0E3"/>